<dbReference type="GeneID" id="6082243"/>
<evidence type="ECO:0000313" key="1">
    <source>
        <dbReference type="EMBL" id="EDR02798.1"/>
    </source>
</evidence>
<dbReference type="EMBL" id="DS547128">
    <property type="protein sequence ID" value="EDR02798.1"/>
    <property type="molecule type" value="Genomic_DNA"/>
</dbReference>
<gene>
    <name evidence="1" type="ORF">LACBIDRAFT_308067</name>
</gene>
<protein>
    <submittedName>
        <fullName evidence="1">Predicted protein</fullName>
    </submittedName>
</protein>
<dbReference type="KEGG" id="lbc:LACBIDRAFT_308067"/>
<dbReference type="Proteomes" id="UP000001194">
    <property type="component" value="Unassembled WGS sequence"/>
</dbReference>
<dbReference type="InParanoid" id="B0DRK1"/>
<name>B0DRK1_LACBS</name>
<reference evidence="1 2" key="1">
    <citation type="journal article" date="2008" name="Nature">
        <title>The genome of Laccaria bicolor provides insights into mycorrhizal symbiosis.</title>
        <authorList>
            <person name="Martin F."/>
            <person name="Aerts A."/>
            <person name="Ahren D."/>
            <person name="Brun A."/>
            <person name="Danchin E.G.J."/>
            <person name="Duchaussoy F."/>
            <person name="Gibon J."/>
            <person name="Kohler A."/>
            <person name="Lindquist E."/>
            <person name="Pereda V."/>
            <person name="Salamov A."/>
            <person name="Shapiro H.J."/>
            <person name="Wuyts J."/>
            <person name="Blaudez D."/>
            <person name="Buee M."/>
            <person name="Brokstein P."/>
            <person name="Canbaeck B."/>
            <person name="Cohen D."/>
            <person name="Courty P.E."/>
            <person name="Coutinho P.M."/>
            <person name="Delaruelle C."/>
            <person name="Detter J.C."/>
            <person name="Deveau A."/>
            <person name="DiFazio S."/>
            <person name="Duplessis S."/>
            <person name="Fraissinet-Tachet L."/>
            <person name="Lucic E."/>
            <person name="Frey-Klett P."/>
            <person name="Fourrey C."/>
            <person name="Feussner I."/>
            <person name="Gay G."/>
            <person name="Grimwood J."/>
            <person name="Hoegger P.J."/>
            <person name="Jain P."/>
            <person name="Kilaru S."/>
            <person name="Labbe J."/>
            <person name="Lin Y.C."/>
            <person name="Legue V."/>
            <person name="Le Tacon F."/>
            <person name="Marmeisse R."/>
            <person name="Melayah D."/>
            <person name="Montanini B."/>
            <person name="Muratet M."/>
            <person name="Nehls U."/>
            <person name="Niculita-Hirzel H."/>
            <person name="Oudot-Le Secq M.P."/>
            <person name="Peter M."/>
            <person name="Quesneville H."/>
            <person name="Rajashekar B."/>
            <person name="Reich M."/>
            <person name="Rouhier N."/>
            <person name="Schmutz J."/>
            <person name="Yin T."/>
            <person name="Chalot M."/>
            <person name="Henrissat B."/>
            <person name="Kuees U."/>
            <person name="Lucas S."/>
            <person name="Van de Peer Y."/>
            <person name="Podila G.K."/>
            <person name="Polle A."/>
            <person name="Pukkila P.J."/>
            <person name="Richardson P.M."/>
            <person name="Rouze P."/>
            <person name="Sanders I.R."/>
            <person name="Stajich J.E."/>
            <person name="Tunlid A."/>
            <person name="Tuskan G."/>
            <person name="Grigoriev I.V."/>
        </authorList>
    </citation>
    <scope>NUCLEOTIDE SEQUENCE [LARGE SCALE GENOMIC DNA]</scope>
    <source>
        <strain evidence="2">S238N-H82 / ATCC MYA-4686</strain>
    </source>
</reference>
<keyword evidence="2" id="KW-1185">Reference proteome</keyword>
<accession>B0DRK1</accession>
<evidence type="ECO:0000313" key="2">
    <source>
        <dbReference type="Proteomes" id="UP000001194"/>
    </source>
</evidence>
<dbReference type="RefSeq" id="XP_001886508.1">
    <property type="nucleotide sequence ID" value="XM_001886473.1"/>
</dbReference>
<organism evidence="2">
    <name type="scientific">Laccaria bicolor (strain S238N-H82 / ATCC MYA-4686)</name>
    <name type="common">Bicoloured deceiver</name>
    <name type="synonym">Laccaria laccata var. bicolor</name>
    <dbReference type="NCBI Taxonomy" id="486041"/>
    <lineage>
        <taxon>Eukaryota</taxon>
        <taxon>Fungi</taxon>
        <taxon>Dikarya</taxon>
        <taxon>Basidiomycota</taxon>
        <taxon>Agaricomycotina</taxon>
        <taxon>Agaricomycetes</taxon>
        <taxon>Agaricomycetidae</taxon>
        <taxon>Agaricales</taxon>
        <taxon>Agaricineae</taxon>
        <taxon>Hydnangiaceae</taxon>
        <taxon>Laccaria</taxon>
    </lineage>
</organism>
<dbReference type="HOGENOM" id="CLU_2850110_0_0_1"/>
<sequence>MVAKQFSVISDSESSSSTLLHREFEELPRVFRLPFMFYTGDTFLRYPVFPALSSELQILHPFLYP</sequence>
<dbReference type="AlphaFoldDB" id="B0DRK1"/>
<proteinExistence type="predicted"/>